<dbReference type="Gene3D" id="2.130.10.10">
    <property type="entry name" value="YVTN repeat-like/Quinoprotein amine dehydrogenase"/>
    <property type="match status" value="1"/>
</dbReference>
<sequence>MKKIIRYLVLVVLLFSLVTPVADAASKITLSAKLSKSTLKYNGSAKVNYSVKKNGKIVKKPKVSFSSSNKKIVTVSSKGVVKSKNVGKAYVYVKAYGKKVKLPVTVSRKVWSVEGKYKGRKVDTSFDNKYVSAGSSLYDLKNGNLVKSFAKNNSKKNSIFFWKDGLVHYDGSIFDYFNCKFTSYNKFKLFNPNNDYFFDVKNGVSYASQNKSKGKVVNSDLDVVEIDDVETGRNAAALSVDGSILATAYDDTRVVLNDTKTGNVIKEFKIDNKEVRGITFTKDNNKLLLSVTNVDEEDFMVYVYDTDSNVVLKKFGGPYGVIGEVKISPDGKRIALLDMRGVKMYDSSYKLLYELKMIDKTSMNFTKDSKYLIVAGGDVTKYYVK</sequence>
<dbReference type="GO" id="GO:0006364">
    <property type="term" value="P:rRNA processing"/>
    <property type="evidence" value="ECO:0007669"/>
    <property type="project" value="UniProtKB-KW"/>
</dbReference>
<organism evidence="5 6">
    <name type="scientific">Viridibacillus arenosi FSL R5-213</name>
    <dbReference type="NCBI Taxonomy" id="1227360"/>
    <lineage>
        <taxon>Bacteria</taxon>
        <taxon>Bacillati</taxon>
        <taxon>Bacillota</taxon>
        <taxon>Bacilli</taxon>
        <taxon>Bacillales</taxon>
        <taxon>Caryophanaceae</taxon>
        <taxon>Viridibacillus</taxon>
    </lineage>
</organism>
<dbReference type="EMBL" id="ASQA01000028">
    <property type="protein sequence ID" value="ETT84113.1"/>
    <property type="molecule type" value="Genomic_DNA"/>
</dbReference>
<keyword evidence="6" id="KW-1185">Reference proteome</keyword>
<dbReference type="PANTHER" id="PTHR18359:SF0">
    <property type="entry name" value="U3 SMALL NUCLEOLAR RNA-ASSOCIATED PROTEIN 18 HOMOLOG"/>
    <property type="match status" value="1"/>
</dbReference>
<proteinExistence type="predicted"/>
<dbReference type="InterPro" id="IPR045161">
    <property type="entry name" value="Utp18"/>
</dbReference>
<dbReference type="eggNOG" id="COG2319">
    <property type="taxonomic scope" value="Bacteria"/>
</dbReference>
<evidence type="ECO:0000256" key="3">
    <source>
        <dbReference type="ARBA" id="ARBA00022737"/>
    </source>
</evidence>
<dbReference type="RefSeq" id="WP_038185253.1">
    <property type="nucleotide sequence ID" value="NZ_ASQA01000028.1"/>
</dbReference>
<dbReference type="InterPro" id="IPR015943">
    <property type="entry name" value="WD40/YVTN_repeat-like_dom_sf"/>
</dbReference>
<dbReference type="AlphaFoldDB" id="W4EUC5"/>
<evidence type="ECO:0000256" key="1">
    <source>
        <dbReference type="ARBA" id="ARBA00022552"/>
    </source>
</evidence>
<keyword evidence="3" id="KW-0677">Repeat</keyword>
<comment type="caution">
    <text evidence="5">The sequence shown here is derived from an EMBL/GenBank/DDBJ whole genome shotgun (WGS) entry which is preliminary data.</text>
</comment>
<dbReference type="InterPro" id="IPR011047">
    <property type="entry name" value="Quinoprotein_ADH-like_sf"/>
</dbReference>
<keyword evidence="2" id="KW-0853">WD repeat</keyword>
<dbReference type="Proteomes" id="UP000019062">
    <property type="component" value="Unassembled WGS sequence"/>
</dbReference>
<dbReference type="Gene3D" id="2.60.40.1080">
    <property type="match status" value="1"/>
</dbReference>
<dbReference type="PANTHER" id="PTHR18359">
    <property type="entry name" value="WD-REPEAT PROTEIN-RELATED"/>
    <property type="match status" value="1"/>
</dbReference>
<evidence type="ECO:0000256" key="2">
    <source>
        <dbReference type="ARBA" id="ARBA00022574"/>
    </source>
</evidence>
<protein>
    <submittedName>
        <fullName evidence="5">WD40 repeat-containing protein</fullName>
    </submittedName>
</protein>
<evidence type="ECO:0000313" key="6">
    <source>
        <dbReference type="Proteomes" id="UP000019062"/>
    </source>
</evidence>
<gene>
    <name evidence="5" type="ORF">C176_12133</name>
</gene>
<evidence type="ECO:0000256" key="4">
    <source>
        <dbReference type="SAM" id="SignalP"/>
    </source>
</evidence>
<feature type="chain" id="PRO_5004839789" evidence="4">
    <location>
        <begin position="25"/>
        <end position="385"/>
    </location>
</feature>
<feature type="signal peptide" evidence="4">
    <location>
        <begin position="1"/>
        <end position="24"/>
    </location>
</feature>
<dbReference type="SUPFAM" id="SSF50998">
    <property type="entry name" value="Quinoprotein alcohol dehydrogenase-like"/>
    <property type="match status" value="1"/>
</dbReference>
<keyword evidence="4" id="KW-0732">Signal</keyword>
<accession>W4EUC5</accession>
<reference evidence="5 6" key="1">
    <citation type="journal article" date="2014" name="BMC Genomics">
        <title>Genomic comparison of sporeforming bacilli isolated from milk.</title>
        <authorList>
            <person name="Moreno Switt A.I."/>
            <person name="Andrus A.D."/>
            <person name="Ranieri M.L."/>
            <person name="Orsi R.H."/>
            <person name="Ivy R."/>
            <person name="den Bakker H.C."/>
            <person name="Martin N.H."/>
            <person name="Wiedmann M."/>
            <person name="Boor K.J."/>
        </authorList>
    </citation>
    <scope>NUCLEOTIDE SEQUENCE [LARGE SCALE GENOMIC DNA]</scope>
    <source>
        <strain evidence="5 6">FSL R5-213</strain>
    </source>
</reference>
<evidence type="ECO:0000313" key="5">
    <source>
        <dbReference type="EMBL" id="ETT84113.1"/>
    </source>
</evidence>
<name>W4EUC5_9BACL</name>
<keyword evidence="1" id="KW-0698">rRNA processing</keyword>